<dbReference type="AlphaFoldDB" id="A0A2T4C5X3"/>
<keyword evidence="2" id="KW-1185">Reference proteome</keyword>
<evidence type="ECO:0000313" key="2">
    <source>
        <dbReference type="Proteomes" id="UP000240760"/>
    </source>
</evidence>
<gene>
    <name evidence="1" type="ORF">M440DRAFT_1456601</name>
</gene>
<dbReference type="OrthoDB" id="4897537at2759"/>
<evidence type="ECO:0000313" key="1">
    <source>
        <dbReference type="EMBL" id="PTB76969.1"/>
    </source>
</evidence>
<protein>
    <submittedName>
        <fullName evidence="1">Uncharacterized protein</fullName>
    </submittedName>
</protein>
<reference evidence="1 2" key="1">
    <citation type="submission" date="2016-07" db="EMBL/GenBank/DDBJ databases">
        <title>Multiple horizontal gene transfer events from other fungi enriched the ability of initially mycotrophic Trichoderma (Ascomycota) to feed on dead plant biomass.</title>
        <authorList>
            <consortium name="DOE Joint Genome Institute"/>
            <person name="Aerts A."/>
            <person name="Atanasova L."/>
            <person name="Chenthamara K."/>
            <person name="Zhang J."/>
            <person name="Grujic M."/>
            <person name="Henrissat B."/>
            <person name="Kuo A."/>
            <person name="Salamov A."/>
            <person name="Lipzen A."/>
            <person name="Labutti K."/>
            <person name="Barry K."/>
            <person name="Miao Y."/>
            <person name="Rahimi M.J."/>
            <person name="Shen Q."/>
            <person name="Grigoriev I.V."/>
            <person name="Kubicek C.P."/>
            <person name="Druzhinina I.S."/>
        </authorList>
    </citation>
    <scope>NUCLEOTIDE SEQUENCE [LARGE SCALE GENOMIC DNA]</scope>
    <source>
        <strain evidence="1 2">ATCC 18648</strain>
    </source>
</reference>
<name>A0A2T4C5X3_TRILO</name>
<dbReference type="EMBL" id="KZ679131">
    <property type="protein sequence ID" value="PTB76969.1"/>
    <property type="molecule type" value="Genomic_DNA"/>
</dbReference>
<proteinExistence type="predicted"/>
<organism evidence="1 2">
    <name type="scientific">Trichoderma longibrachiatum ATCC 18648</name>
    <dbReference type="NCBI Taxonomy" id="983965"/>
    <lineage>
        <taxon>Eukaryota</taxon>
        <taxon>Fungi</taxon>
        <taxon>Dikarya</taxon>
        <taxon>Ascomycota</taxon>
        <taxon>Pezizomycotina</taxon>
        <taxon>Sordariomycetes</taxon>
        <taxon>Hypocreomycetidae</taxon>
        <taxon>Hypocreales</taxon>
        <taxon>Hypocreaceae</taxon>
        <taxon>Trichoderma</taxon>
    </lineage>
</organism>
<dbReference type="Proteomes" id="UP000240760">
    <property type="component" value="Unassembled WGS sequence"/>
</dbReference>
<sequence length="137" mass="15855">MAVEYPRLSIKYYKKNTRIGTFNQDLNKRIAERTTQHAVEVLAPKTREDLSQWAKIAREDGILVGWKAALSATIGNKSVQWTEEEGSRLWSTHTPADAMLDELHNLIDPDNPAKCPIRRRATRLIQIIRHYCTEVWK</sequence>
<accession>A0A2T4C5X3</accession>